<evidence type="ECO:0008006" key="3">
    <source>
        <dbReference type="Google" id="ProtNLM"/>
    </source>
</evidence>
<accession>A0A838YIM0</accession>
<proteinExistence type="predicted"/>
<gene>
    <name evidence="1" type="ORF">H2021_03140</name>
</gene>
<evidence type="ECO:0000313" key="2">
    <source>
        <dbReference type="Proteomes" id="UP000585327"/>
    </source>
</evidence>
<organism evidence="1 2">
    <name type="scientific">SAR86 cluster bacterium</name>
    <dbReference type="NCBI Taxonomy" id="2030880"/>
    <lineage>
        <taxon>Bacteria</taxon>
        <taxon>Pseudomonadati</taxon>
        <taxon>Pseudomonadota</taxon>
        <taxon>Gammaproteobacteria</taxon>
        <taxon>SAR86 cluster</taxon>
    </lineage>
</organism>
<protein>
    <recommendedName>
        <fullName evidence="3">Prenyltransferase</fullName>
    </recommendedName>
</protein>
<name>A0A838YIM0_9GAMM</name>
<comment type="caution">
    <text evidence="1">The sequence shown here is derived from an EMBL/GenBank/DDBJ whole genome shotgun (WGS) entry which is preliminary data.</text>
</comment>
<dbReference type="EMBL" id="JACETM010000029">
    <property type="protein sequence ID" value="MBA4724194.1"/>
    <property type="molecule type" value="Genomic_DNA"/>
</dbReference>
<dbReference type="SUPFAM" id="SSF48208">
    <property type="entry name" value="Six-hairpin glycosidases"/>
    <property type="match status" value="1"/>
</dbReference>
<evidence type="ECO:0000313" key="1">
    <source>
        <dbReference type="EMBL" id="MBA4724194.1"/>
    </source>
</evidence>
<dbReference type="GO" id="GO:0005975">
    <property type="term" value="P:carbohydrate metabolic process"/>
    <property type="evidence" value="ECO:0007669"/>
    <property type="project" value="InterPro"/>
</dbReference>
<dbReference type="Gene3D" id="1.50.10.10">
    <property type="match status" value="1"/>
</dbReference>
<reference evidence="1 2" key="1">
    <citation type="submission" date="2020-06" db="EMBL/GenBank/DDBJ databases">
        <title>Dysbiosis in marine aquaculture revealed through microbiome analysis: reverse ecology for environmental sustainability.</title>
        <authorList>
            <person name="Haro-Moreno J.M."/>
            <person name="Coutinho F.H."/>
            <person name="Zaragoza-Solas A."/>
            <person name="Picazo A."/>
            <person name="Almagro-Moreno S."/>
            <person name="Lopez-Perez M."/>
        </authorList>
    </citation>
    <scope>NUCLEOTIDE SEQUENCE [LARGE SCALE GENOMIC DNA]</scope>
    <source>
        <strain evidence="1">MCMED-G42</strain>
    </source>
</reference>
<dbReference type="InterPro" id="IPR008928">
    <property type="entry name" value="6-hairpin_glycosidase_sf"/>
</dbReference>
<dbReference type="Proteomes" id="UP000585327">
    <property type="component" value="Unassembled WGS sequence"/>
</dbReference>
<dbReference type="InterPro" id="IPR012341">
    <property type="entry name" value="6hp_glycosidase-like_sf"/>
</dbReference>
<dbReference type="AlphaFoldDB" id="A0A838YIM0"/>
<sequence length="352" mass="40178">MKDRIKINISKDANNTESANFYNAIGLYVLNQQLKSGVIPSNADGSFDPWDFIESITALNFIFKKEEAKKSFRWLKENQNEDGSWFSKYSSSGEPIETNKPTHFSSYISVGLLHYYKTFSDLDFLEEMWPSLKKATNFSIKHQTQKGTIPWSIDFKGDIENDYLITASSSILKSLECSSAITKILNLDLNSDWIMAYELLSNALRNPKGLFDLQKDRSNFSMDSYYPVISGCLNKNEIEEAIQQTLNNFYEDGLGIKCVREEPWITVAETNEFVIALVIGNKKDLAKKILLESTLISDKNNIPYMGWQYKEKIFWPNEKPTWTAAAMILAADAVFGYTSASDLFLKNQLDSF</sequence>